<evidence type="ECO:0000256" key="2">
    <source>
        <dbReference type="ARBA" id="ARBA00022679"/>
    </source>
</evidence>
<evidence type="ECO:0000313" key="6">
    <source>
        <dbReference type="Proteomes" id="UP000630353"/>
    </source>
</evidence>
<evidence type="ECO:0000313" key="5">
    <source>
        <dbReference type="EMBL" id="GHD53031.1"/>
    </source>
</evidence>
<sequence length="526" mass="54354">MPAVSYPESAPIEAWTVSKPAVAGERGVVASQNVEASQVGAAVLQAGGNAVDAAIATALALCVAEPWMSGLGGGGFAVVHEAKSGTTKVVDFGMIAPRGLDPATYPLDAGRDAAADLFAWPAVVEDRNLQGYHSIAVPGSCAGYATLLESFGSWSWADAIGPALGMARRGHRLTWWTTLQVAAEAGWLGQYEESRRVWLPGGLVPSAPAEAPYGLLSMGALADTFERLQKAGPADFYTGETGRRLVADLQAGGSTISADDLAAYRARIVDPIVRERAGHTLNLVPGYSAGPTFAGALARLPEAFAGSAPDAAVYAAYASSLIEAYKVRLETMGHAGDVGDRSCTTHLSAVDAEGNMVVITTTLLSRFGSRVVLPGTGVLMNNGINWFDPRPGRPNSMAAGQRPLSNMCPVLATKDGRAAFGLGASGGRKIMPAIFQLSSFIGEFGLGLEQALLQPRIDVSLIDTIIADDRLDAATMAALQKVAPVRPAPAVAYPSQWAIPNAVAFGPEGPRGAAHVFGPLPAAVGA</sequence>
<comment type="similarity">
    <text evidence="1">Belongs to the gamma-glutamyltransferase family.</text>
</comment>
<evidence type="ECO:0000256" key="4">
    <source>
        <dbReference type="ARBA" id="ARBA00023145"/>
    </source>
</evidence>
<dbReference type="SUPFAM" id="SSF56235">
    <property type="entry name" value="N-terminal nucleophile aminohydrolases (Ntn hydrolases)"/>
    <property type="match status" value="1"/>
</dbReference>
<dbReference type="Proteomes" id="UP000630353">
    <property type="component" value="Unassembled WGS sequence"/>
</dbReference>
<keyword evidence="4" id="KW-0865">Zymogen</keyword>
<dbReference type="PANTHER" id="PTHR43199">
    <property type="entry name" value="GLUTATHIONE HYDROLASE"/>
    <property type="match status" value="1"/>
</dbReference>
<dbReference type="PANTHER" id="PTHR43199:SF1">
    <property type="entry name" value="GLUTATHIONE HYDROLASE PROENZYME"/>
    <property type="match status" value="1"/>
</dbReference>
<name>A0A918XTW1_9PROT</name>
<dbReference type="PRINTS" id="PR01210">
    <property type="entry name" value="GGTRANSPTASE"/>
</dbReference>
<dbReference type="InterPro" id="IPR043137">
    <property type="entry name" value="GGT_ssub_C"/>
</dbReference>
<keyword evidence="2" id="KW-0808">Transferase</keyword>
<reference evidence="5" key="1">
    <citation type="journal article" date="2014" name="Int. J. Syst. Evol. Microbiol.">
        <title>Complete genome sequence of Corynebacterium casei LMG S-19264T (=DSM 44701T), isolated from a smear-ripened cheese.</title>
        <authorList>
            <consortium name="US DOE Joint Genome Institute (JGI-PGF)"/>
            <person name="Walter F."/>
            <person name="Albersmeier A."/>
            <person name="Kalinowski J."/>
            <person name="Ruckert C."/>
        </authorList>
    </citation>
    <scope>NUCLEOTIDE SEQUENCE</scope>
    <source>
        <strain evidence="5">KCTC 42651</strain>
    </source>
</reference>
<organism evidence="5 6">
    <name type="scientific">Thalassobaculum fulvum</name>
    <dbReference type="NCBI Taxonomy" id="1633335"/>
    <lineage>
        <taxon>Bacteria</taxon>
        <taxon>Pseudomonadati</taxon>
        <taxon>Pseudomonadota</taxon>
        <taxon>Alphaproteobacteria</taxon>
        <taxon>Rhodospirillales</taxon>
        <taxon>Thalassobaculaceae</taxon>
        <taxon>Thalassobaculum</taxon>
    </lineage>
</organism>
<dbReference type="InterPro" id="IPR029055">
    <property type="entry name" value="Ntn_hydrolases_N"/>
</dbReference>
<evidence type="ECO:0000256" key="3">
    <source>
        <dbReference type="ARBA" id="ARBA00022801"/>
    </source>
</evidence>
<dbReference type="Gene3D" id="3.60.20.40">
    <property type="match status" value="1"/>
</dbReference>
<keyword evidence="6" id="KW-1185">Reference proteome</keyword>
<dbReference type="EMBL" id="BMZS01000006">
    <property type="protein sequence ID" value="GHD53031.1"/>
    <property type="molecule type" value="Genomic_DNA"/>
</dbReference>
<protein>
    <submittedName>
        <fullName evidence="5">Gamma-glutamyltransferase</fullName>
    </submittedName>
</protein>
<dbReference type="AlphaFoldDB" id="A0A918XTW1"/>
<proteinExistence type="inferred from homology"/>
<dbReference type="GO" id="GO:0016787">
    <property type="term" value="F:hydrolase activity"/>
    <property type="evidence" value="ECO:0007669"/>
    <property type="project" value="UniProtKB-KW"/>
</dbReference>
<dbReference type="RefSeq" id="WP_189990827.1">
    <property type="nucleotide sequence ID" value="NZ_BMZS01000006.1"/>
</dbReference>
<reference evidence="5" key="2">
    <citation type="submission" date="2020-09" db="EMBL/GenBank/DDBJ databases">
        <authorList>
            <person name="Sun Q."/>
            <person name="Kim S."/>
        </authorList>
    </citation>
    <scope>NUCLEOTIDE SEQUENCE</scope>
    <source>
        <strain evidence="5">KCTC 42651</strain>
    </source>
</reference>
<keyword evidence="3" id="KW-0378">Hydrolase</keyword>
<evidence type="ECO:0000256" key="1">
    <source>
        <dbReference type="ARBA" id="ARBA00009381"/>
    </source>
</evidence>
<dbReference type="GO" id="GO:0016740">
    <property type="term" value="F:transferase activity"/>
    <property type="evidence" value="ECO:0007669"/>
    <property type="project" value="UniProtKB-KW"/>
</dbReference>
<accession>A0A918XTW1</accession>
<gene>
    <name evidence="5" type="ORF">GCM10017083_29190</name>
</gene>
<comment type="caution">
    <text evidence="5">The sequence shown here is derived from an EMBL/GenBank/DDBJ whole genome shotgun (WGS) entry which is preliminary data.</text>
</comment>
<dbReference type="InterPro" id="IPR051792">
    <property type="entry name" value="GGT_bact"/>
</dbReference>
<dbReference type="Pfam" id="PF01019">
    <property type="entry name" value="G_glu_transpept"/>
    <property type="match status" value="2"/>
</dbReference>